<dbReference type="RefSeq" id="WP_279528443.1">
    <property type="nucleotide sequence ID" value="NZ_CP122312.1"/>
</dbReference>
<evidence type="ECO:0000313" key="1">
    <source>
        <dbReference type="EMBL" id="MFC7201706.1"/>
    </source>
</evidence>
<sequence length="132" mass="14098">MTVIASVDYPLTERDVEVVERALHVAAERSDADVTVLHVDTGGGRTTESDVREDIGFSFPEFRGEVVVRTASDVPGTIEETAQARDAEVVVIGEPSYAEKLESAVLGSPNSVAETVSEDGSDEDVTFEVTLV</sequence>
<keyword evidence="2" id="KW-1185">Reference proteome</keyword>
<evidence type="ECO:0008006" key="3">
    <source>
        <dbReference type="Google" id="ProtNLM"/>
    </source>
</evidence>
<dbReference type="AlphaFoldDB" id="A0ABD5Z938"/>
<evidence type="ECO:0000313" key="2">
    <source>
        <dbReference type="Proteomes" id="UP001596447"/>
    </source>
</evidence>
<dbReference type="InterPro" id="IPR014729">
    <property type="entry name" value="Rossmann-like_a/b/a_fold"/>
</dbReference>
<gene>
    <name evidence="1" type="ORF">ACFQJ9_20220</name>
</gene>
<comment type="caution">
    <text evidence="1">The sequence shown here is derived from an EMBL/GenBank/DDBJ whole genome shotgun (WGS) entry which is preliminary data.</text>
</comment>
<dbReference type="Gene3D" id="3.40.50.620">
    <property type="entry name" value="HUPs"/>
    <property type="match status" value="1"/>
</dbReference>
<reference evidence="1 2" key="1">
    <citation type="journal article" date="2019" name="Int. J. Syst. Evol. Microbiol.">
        <title>The Global Catalogue of Microorganisms (GCM) 10K type strain sequencing project: providing services to taxonomists for standard genome sequencing and annotation.</title>
        <authorList>
            <consortium name="The Broad Institute Genomics Platform"/>
            <consortium name="The Broad Institute Genome Sequencing Center for Infectious Disease"/>
            <person name="Wu L."/>
            <person name="Ma J."/>
        </authorList>
    </citation>
    <scope>NUCLEOTIDE SEQUENCE [LARGE SCALE GENOMIC DNA]</scope>
    <source>
        <strain evidence="1 2">XZGYJ-43</strain>
    </source>
</reference>
<name>A0ABD5Z938_9EURY</name>
<proteinExistence type="predicted"/>
<dbReference type="EMBL" id="JBHTAR010000011">
    <property type="protein sequence ID" value="MFC7201706.1"/>
    <property type="molecule type" value="Genomic_DNA"/>
</dbReference>
<dbReference type="Proteomes" id="UP001596447">
    <property type="component" value="Unassembled WGS sequence"/>
</dbReference>
<protein>
    <recommendedName>
        <fullName evidence="3">Universal stress protein</fullName>
    </recommendedName>
</protein>
<organism evidence="1 2">
    <name type="scientific">Halospeciosus flavus</name>
    <dbReference type="NCBI Taxonomy" id="3032283"/>
    <lineage>
        <taxon>Archaea</taxon>
        <taxon>Methanobacteriati</taxon>
        <taxon>Methanobacteriota</taxon>
        <taxon>Stenosarchaea group</taxon>
        <taxon>Halobacteria</taxon>
        <taxon>Halobacteriales</taxon>
        <taxon>Halobacteriaceae</taxon>
        <taxon>Halospeciosus</taxon>
    </lineage>
</organism>
<accession>A0ABD5Z938</accession>